<accession>A0A8K0FX13</accession>
<comment type="caution">
    <text evidence="2">The sequence shown here is derived from an EMBL/GenBank/DDBJ whole genome shotgun (WGS) entry which is preliminary data.</text>
</comment>
<feature type="transmembrane region" description="Helical" evidence="1">
    <location>
        <begin position="86"/>
        <end position="104"/>
    </location>
</feature>
<name>A0A8K0FX13_IGNLU</name>
<dbReference type="AlphaFoldDB" id="A0A8K0FX13"/>
<protein>
    <submittedName>
        <fullName evidence="2">Uncharacterized protein</fullName>
    </submittedName>
</protein>
<reference evidence="2" key="1">
    <citation type="submission" date="2019-08" db="EMBL/GenBank/DDBJ databases">
        <title>The genome of the North American firefly Photinus pyralis.</title>
        <authorList>
            <consortium name="Photinus pyralis genome working group"/>
            <person name="Fallon T.R."/>
            <person name="Sander Lower S.E."/>
            <person name="Weng J.-K."/>
        </authorList>
    </citation>
    <scope>NUCLEOTIDE SEQUENCE</scope>
    <source>
        <strain evidence="2">TRF0915ILg1</strain>
        <tissue evidence="2">Whole body</tissue>
    </source>
</reference>
<feature type="transmembrane region" description="Helical" evidence="1">
    <location>
        <begin position="59"/>
        <end position="80"/>
    </location>
</feature>
<proteinExistence type="predicted"/>
<keyword evidence="1" id="KW-0812">Transmembrane</keyword>
<organism evidence="2 3">
    <name type="scientific">Ignelater luminosus</name>
    <name type="common">Cucubano</name>
    <name type="synonym">Pyrophorus luminosus</name>
    <dbReference type="NCBI Taxonomy" id="2038154"/>
    <lineage>
        <taxon>Eukaryota</taxon>
        <taxon>Metazoa</taxon>
        <taxon>Ecdysozoa</taxon>
        <taxon>Arthropoda</taxon>
        <taxon>Hexapoda</taxon>
        <taxon>Insecta</taxon>
        <taxon>Pterygota</taxon>
        <taxon>Neoptera</taxon>
        <taxon>Endopterygota</taxon>
        <taxon>Coleoptera</taxon>
        <taxon>Polyphaga</taxon>
        <taxon>Elateriformia</taxon>
        <taxon>Elateroidea</taxon>
        <taxon>Elateridae</taxon>
        <taxon>Agrypninae</taxon>
        <taxon>Pyrophorini</taxon>
        <taxon>Ignelater</taxon>
    </lineage>
</organism>
<keyword evidence="1" id="KW-1133">Transmembrane helix</keyword>
<evidence type="ECO:0000313" key="3">
    <source>
        <dbReference type="Proteomes" id="UP000801492"/>
    </source>
</evidence>
<sequence length="115" mass="13031">MEGNENMNPPATIFNISDEIKSLYNDSYLAFWNPKDPGMRYFNVNPDFLEVRSQYWEHVTIVPILATVMLAVTVLLLVLFRQSPAMVAGTVAACLAMIGIYLILSTLNEKQIKFE</sequence>
<evidence type="ECO:0000256" key="1">
    <source>
        <dbReference type="SAM" id="Phobius"/>
    </source>
</evidence>
<evidence type="ECO:0000313" key="2">
    <source>
        <dbReference type="EMBL" id="KAF2882960.1"/>
    </source>
</evidence>
<dbReference type="OrthoDB" id="6764282at2759"/>
<keyword evidence="3" id="KW-1185">Reference proteome</keyword>
<gene>
    <name evidence="2" type="ORF">ILUMI_23188</name>
</gene>
<dbReference type="EMBL" id="VTPC01090572">
    <property type="protein sequence ID" value="KAF2882960.1"/>
    <property type="molecule type" value="Genomic_DNA"/>
</dbReference>
<keyword evidence="1" id="KW-0472">Membrane</keyword>
<dbReference type="Proteomes" id="UP000801492">
    <property type="component" value="Unassembled WGS sequence"/>
</dbReference>